<dbReference type="Gene3D" id="1.10.1740.10">
    <property type="match status" value="1"/>
</dbReference>
<dbReference type="InterPro" id="IPR013249">
    <property type="entry name" value="RNA_pol_sigma70_r4_t2"/>
</dbReference>
<dbReference type="Pfam" id="PF04542">
    <property type="entry name" value="Sigma70_r2"/>
    <property type="match status" value="1"/>
</dbReference>
<dbReference type="AlphaFoldDB" id="A0A413VVP1"/>
<dbReference type="InterPro" id="IPR013324">
    <property type="entry name" value="RNA_pol_sigma_r3/r4-like"/>
</dbReference>
<protein>
    <submittedName>
        <fullName evidence="7">RNA polymerase sigma-70 factor</fullName>
    </submittedName>
</protein>
<dbReference type="CDD" id="cd06171">
    <property type="entry name" value="Sigma70_r4"/>
    <property type="match status" value="1"/>
</dbReference>
<dbReference type="GO" id="GO:0016987">
    <property type="term" value="F:sigma factor activity"/>
    <property type="evidence" value="ECO:0007669"/>
    <property type="project" value="UniProtKB-KW"/>
</dbReference>
<dbReference type="InterPro" id="IPR039425">
    <property type="entry name" value="RNA_pol_sigma-70-like"/>
</dbReference>
<evidence type="ECO:0000313" key="7">
    <source>
        <dbReference type="EMBL" id="RHB37579.1"/>
    </source>
</evidence>
<feature type="domain" description="RNA polymerase sigma-70 region 2" evidence="5">
    <location>
        <begin position="12"/>
        <end position="73"/>
    </location>
</feature>
<comment type="similarity">
    <text evidence="1">Belongs to the sigma-70 factor family. ECF subfamily.</text>
</comment>
<reference evidence="7 8" key="1">
    <citation type="submission" date="2018-08" db="EMBL/GenBank/DDBJ databases">
        <title>A genome reference for cultivated species of the human gut microbiota.</title>
        <authorList>
            <person name="Zou Y."/>
            <person name="Xue W."/>
            <person name="Luo G."/>
        </authorList>
    </citation>
    <scope>NUCLEOTIDE SEQUENCE [LARGE SCALE GENOMIC DNA]</scope>
    <source>
        <strain evidence="7 8">AM40-30BH</strain>
    </source>
</reference>
<evidence type="ECO:0000313" key="8">
    <source>
        <dbReference type="Proteomes" id="UP000284379"/>
    </source>
</evidence>
<dbReference type="GO" id="GO:0006352">
    <property type="term" value="P:DNA-templated transcription initiation"/>
    <property type="evidence" value="ECO:0007669"/>
    <property type="project" value="InterPro"/>
</dbReference>
<dbReference type="GO" id="GO:0003677">
    <property type="term" value="F:DNA binding"/>
    <property type="evidence" value="ECO:0007669"/>
    <property type="project" value="InterPro"/>
</dbReference>
<dbReference type="Proteomes" id="UP000284379">
    <property type="component" value="Unassembled WGS sequence"/>
</dbReference>
<dbReference type="PANTHER" id="PTHR43133">
    <property type="entry name" value="RNA POLYMERASE ECF-TYPE SIGMA FACTO"/>
    <property type="match status" value="1"/>
</dbReference>
<dbReference type="SUPFAM" id="SSF88946">
    <property type="entry name" value="Sigma2 domain of RNA polymerase sigma factors"/>
    <property type="match status" value="1"/>
</dbReference>
<proteinExistence type="inferred from homology"/>
<dbReference type="SUPFAM" id="SSF88659">
    <property type="entry name" value="Sigma3 and sigma4 domains of RNA polymerase sigma factors"/>
    <property type="match status" value="1"/>
</dbReference>
<keyword evidence="4" id="KW-0804">Transcription</keyword>
<evidence type="ECO:0000256" key="3">
    <source>
        <dbReference type="ARBA" id="ARBA00023082"/>
    </source>
</evidence>
<keyword evidence="3" id="KW-0731">Sigma factor</keyword>
<dbReference type="InterPro" id="IPR014327">
    <property type="entry name" value="RNA_pol_sigma70_bacteroid"/>
</dbReference>
<dbReference type="EMBL" id="QSGO01000002">
    <property type="protein sequence ID" value="RHB37579.1"/>
    <property type="molecule type" value="Genomic_DNA"/>
</dbReference>
<evidence type="ECO:0000259" key="5">
    <source>
        <dbReference type="Pfam" id="PF04542"/>
    </source>
</evidence>
<evidence type="ECO:0000256" key="1">
    <source>
        <dbReference type="ARBA" id="ARBA00010641"/>
    </source>
</evidence>
<evidence type="ECO:0000256" key="4">
    <source>
        <dbReference type="ARBA" id="ARBA00023163"/>
    </source>
</evidence>
<dbReference type="InterPro" id="IPR013325">
    <property type="entry name" value="RNA_pol_sigma_r2"/>
</dbReference>
<name>A0A413VVP1_9BACE</name>
<dbReference type="RefSeq" id="WP_002559281.1">
    <property type="nucleotide sequence ID" value="NZ_BMBN01000056.1"/>
</dbReference>
<organism evidence="7 8">
    <name type="scientific">Bacteroides nordii</name>
    <dbReference type="NCBI Taxonomy" id="291645"/>
    <lineage>
        <taxon>Bacteria</taxon>
        <taxon>Pseudomonadati</taxon>
        <taxon>Bacteroidota</taxon>
        <taxon>Bacteroidia</taxon>
        <taxon>Bacteroidales</taxon>
        <taxon>Bacteroidaceae</taxon>
        <taxon>Bacteroides</taxon>
    </lineage>
</organism>
<dbReference type="NCBIfam" id="TIGR02937">
    <property type="entry name" value="sigma70-ECF"/>
    <property type="match status" value="1"/>
</dbReference>
<feature type="domain" description="RNA polymerase sigma factor 70 region 4 type 2" evidence="6">
    <location>
        <begin position="115"/>
        <end position="167"/>
    </location>
</feature>
<gene>
    <name evidence="7" type="ORF">DW888_03110</name>
</gene>
<keyword evidence="2" id="KW-0805">Transcription regulation</keyword>
<accession>A0A413VVP1</accession>
<evidence type="ECO:0000256" key="2">
    <source>
        <dbReference type="ARBA" id="ARBA00023015"/>
    </source>
</evidence>
<dbReference type="NCBIfam" id="TIGR02985">
    <property type="entry name" value="Sig70_bacteroi1"/>
    <property type="match status" value="1"/>
</dbReference>
<comment type="caution">
    <text evidence="7">The sequence shown here is derived from an EMBL/GenBank/DDBJ whole genome shotgun (WGS) entry which is preliminary data.</text>
</comment>
<dbReference type="InterPro" id="IPR007627">
    <property type="entry name" value="RNA_pol_sigma70_r2"/>
</dbReference>
<dbReference type="InterPro" id="IPR014284">
    <property type="entry name" value="RNA_pol_sigma-70_dom"/>
</dbReference>
<dbReference type="Gene3D" id="1.10.10.10">
    <property type="entry name" value="Winged helix-like DNA-binding domain superfamily/Winged helix DNA-binding domain"/>
    <property type="match status" value="1"/>
</dbReference>
<evidence type="ECO:0000259" key="6">
    <source>
        <dbReference type="Pfam" id="PF08281"/>
    </source>
</evidence>
<dbReference type="GeneID" id="69500738"/>
<dbReference type="InterPro" id="IPR036388">
    <property type="entry name" value="WH-like_DNA-bd_sf"/>
</dbReference>
<dbReference type="PANTHER" id="PTHR43133:SF46">
    <property type="entry name" value="RNA POLYMERASE SIGMA-70 FACTOR ECF SUBFAMILY"/>
    <property type="match status" value="1"/>
</dbReference>
<dbReference type="Pfam" id="PF08281">
    <property type="entry name" value="Sigma70_r4_2"/>
    <property type="match status" value="1"/>
</dbReference>
<sequence>MKDDFDITYKALFRKYYPNLLFYATRLVGEEEAEDVVQDVFVELWKRRDSMEIGEQIQAFLYRAVYTRSLNVLKHRNIESGYIAIVEEINQKRVEFYQPDNNEVIRRIEDRELRKEIYDAINELPDKCKEVFKLSYLHDMKNREIADAMGVSLRTIEAHMYKALKYLRGRLDHLIFLFILFFLR</sequence>